<dbReference type="SUPFAM" id="SSF52172">
    <property type="entry name" value="CheY-like"/>
    <property type="match status" value="1"/>
</dbReference>
<dbReference type="InterPro" id="IPR050595">
    <property type="entry name" value="Bact_response_regulator"/>
</dbReference>
<dbReference type="Proteomes" id="UP000885771">
    <property type="component" value="Unassembled WGS sequence"/>
</dbReference>
<organism evidence="4">
    <name type="scientific">Caldithrix abyssi</name>
    <dbReference type="NCBI Taxonomy" id="187145"/>
    <lineage>
        <taxon>Bacteria</taxon>
        <taxon>Pseudomonadati</taxon>
        <taxon>Calditrichota</taxon>
        <taxon>Calditrichia</taxon>
        <taxon>Calditrichales</taxon>
        <taxon>Calditrichaceae</taxon>
        <taxon>Caldithrix</taxon>
    </lineage>
</organism>
<dbReference type="AlphaFoldDB" id="A0A7V5RNI1"/>
<evidence type="ECO:0000259" key="3">
    <source>
        <dbReference type="PROSITE" id="PS50110"/>
    </source>
</evidence>
<dbReference type="PANTHER" id="PTHR44591:SF25">
    <property type="entry name" value="CHEMOTAXIS TWO-COMPONENT RESPONSE REGULATOR"/>
    <property type="match status" value="1"/>
</dbReference>
<evidence type="ECO:0000256" key="2">
    <source>
        <dbReference type="PROSITE-ProRule" id="PRU00169"/>
    </source>
</evidence>
<dbReference type="SMART" id="SM00448">
    <property type="entry name" value="REC"/>
    <property type="match status" value="1"/>
</dbReference>
<dbReference type="Pfam" id="PF00072">
    <property type="entry name" value="Response_reg"/>
    <property type="match status" value="1"/>
</dbReference>
<dbReference type="EMBL" id="DRLI01000088">
    <property type="protein sequence ID" value="HHM01836.1"/>
    <property type="molecule type" value="Genomic_DNA"/>
</dbReference>
<feature type="modified residue" description="4-aspartylphosphate" evidence="2">
    <location>
        <position position="52"/>
    </location>
</feature>
<dbReference type="Gene3D" id="3.40.50.2300">
    <property type="match status" value="1"/>
</dbReference>
<evidence type="ECO:0000313" key="4">
    <source>
        <dbReference type="EMBL" id="HHM01836.1"/>
    </source>
</evidence>
<dbReference type="PROSITE" id="PS50110">
    <property type="entry name" value="RESPONSE_REGULATORY"/>
    <property type="match status" value="1"/>
</dbReference>
<reference evidence="4" key="1">
    <citation type="journal article" date="2020" name="mSystems">
        <title>Genome- and Community-Level Interaction Insights into Carbon Utilization and Element Cycling Functions of Hydrothermarchaeota in Hydrothermal Sediment.</title>
        <authorList>
            <person name="Zhou Z."/>
            <person name="Liu Y."/>
            <person name="Xu W."/>
            <person name="Pan J."/>
            <person name="Luo Z.H."/>
            <person name="Li M."/>
        </authorList>
    </citation>
    <scope>NUCLEOTIDE SEQUENCE [LARGE SCALE GENOMIC DNA]</scope>
    <source>
        <strain evidence="4">HyVt-460</strain>
    </source>
</reference>
<gene>
    <name evidence="4" type="ORF">ENJ15_02405</name>
</gene>
<sequence>MKKILFVDDDPNMHRMVELFLRSAGVELIFAGNGRSAIKHMENHRFDLIFSDIQMPEMDGITLLKHLREKGDATPFVIVSAFGQESVAEKALALGASDIVNKPFDRETLLAKIRKTE</sequence>
<dbReference type="CDD" id="cd00156">
    <property type="entry name" value="REC"/>
    <property type="match status" value="1"/>
</dbReference>
<dbReference type="InterPro" id="IPR001789">
    <property type="entry name" value="Sig_transdc_resp-reg_receiver"/>
</dbReference>
<comment type="caution">
    <text evidence="4">The sequence shown here is derived from an EMBL/GenBank/DDBJ whole genome shotgun (WGS) entry which is preliminary data.</text>
</comment>
<dbReference type="GO" id="GO:0000160">
    <property type="term" value="P:phosphorelay signal transduction system"/>
    <property type="evidence" value="ECO:0007669"/>
    <property type="project" value="InterPro"/>
</dbReference>
<dbReference type="PANTHER" id="PTHR44591">
    <property type="entry name" value="STRESS RESPONSE REGULATOR PROTEIN 1"/>
    <property type="match status" value="1"/>
</dbReference>
<proteinExistence type="predicted"/>
<protein>
    <submittedName>
        <fullName evidence="4">Response regulator</fullName>
    </submittedName>
</protein>
<feature type="domain" description="Response regulatory" evidence="3">
    <location>
        <begin position="3"/>
        <end position="117"/>
    </location>
</feature>
<name>A0A7V5RNI1_CALAY</name>
<dbReference type="InterPro" id="IPR011006">
    <property type="entry name" value="CheY-like_superfamily"/>
</dbReference>
<accession>A0A7V5RNI1</accession>
<evidence type="ECO:0000256" key="1">
    <source>
        <dbReference type="ARBA" id="ARBA00022553"/>
    </source>
</evidence>
<keyword evidence="1 2" id="KW-0597">Phosphoprotein</keyword>